<keyword evidence="6" id="KW-0695">RNA-directed DNA polymerase</keyword>
<dbReference type="Gene3D" id="3.30.70.270">
    <property type="match status" value="1"/>
</dbReference>
<feature type="compositionally biased region" description="Polar residues" evidence="7">
    <location>
        <begin position="740"/>
        <end position="756"/>
    </location>
</feature>
<feature type="region of interest" description="Disordered" evidence="7">
    <location>
        <begin position="816"/>
        <end position="850"/>
    </location>
</feature>
<feature type="compositionally biased region" description="Polar residues" evidence="7">
    <location>
        <begin position="706"/>
        <end position="728"/>
    </location>
</feature>
<dbReference type="Gene3D" id="3.30.420.10">
    <property type="entry name" value="Ribonuclease H-like superfamily/Ribonuclease H"/>
    <property type="match status" value="2"/>
</dbReference>
<dbReference type="Pfam" id="PF13456">
    <property type="entry name" value="RVT_3"/>
    <property type="match status" value="2"/>
</dbReference>
<dbReference type="Gene3D" id="3.10.10.10">
    <property type="entry name" value="HIV Type 1 Reverse Transcriptase, subunit A, domain 1"/>
    <property type="match status" value="2"/>
</dbReference>
<reference evidence="9" key="1">
    <citation type="submission" date="2018-02" db="EMBL/GenBank/DDBJ databases">
        <authorList>
            <person name="Cohen D.B."/>
            <person name="Kent A.D."/>
        </authorList>
    </citation>
    <scope>NUCLEOTIDE SEQUENCE</scope>
</reference>
<dbReference type="InterPro" id="IPR036397">
    <property type="entry name" value="RNaseH_sf"/>
</dbReference>
<keyword evidence="5" id="KW-0378">Hydrolase</keyword>
<evidence type="ECO:0000256" key="1">
    <source>
        <dbReference type="ARBA" id="ARBA00022679"/>
    </source>
</evidence>
<dbReference type="Pfam" id="PF17917">
    <property type="entry name" value="RT_RNaseH"/>
    <property type="match status" value="1"/>
</dbReference>
<feature type="region of interest" description="Disordered" evidence="7">
    <location>
        <begin position="679"/>
        <end position="790"/>
    </location>
</feature>
<sequence>MTTTQKNTLANALQVKLVDHPGKYLGITFKLRGSRIADFQDIIYKVSSKLQGWKAKLLSQAERLTLINSVLHSIPIYNFSVFKVPKHICHKLDSIINAFWWGHDPEKKKLHMTNWEKITLPKSRGGLGIKKFSTMNKALIAKQYWRICSHPNLLLTKTLKAKYCPNEDLHTHKPKSHASWIWKSIMGSNNPILTQGRWRVGNGSNIPLNHPLWYQTKPDIPNHIRNQAQTVTDLIDPINAHWKSERILQLYDYETSQQTLSIPLSKVAFHSLPDKIIWPHSTTGDYQVKQAYQLLHQSAFPPHSHNGGSHNIWKHLWKIPLPHKILTFTWKLLQNALPIKTELVKRGIQCDPKCQLCHSENESSTHLFMQCHFARAVWLGVDITTRPLIENQIIIQHWIQNLITGNSPPYALKLVLTTLWFIWFHRNQVTFEGKTPNPLETVLTSQSFLNRYNQQLAITHQQPPLISSSKAPRPKYSKWHIDNNWQLMILAAGGSKYKSKWQGTAFIGRNREGNNIFVGCRSTTLQCPKLAQATAIRDAVIQALNLGFTNIIILTDSSIMEQMWEEKTNHNWQVSPLFADIKAITQQHDIQLHIRKVTAFILTAAKDLASYASKYFTHTWYQRPLPRLFCTADEGKEQRQTREKGKVPAKVVTWFDSKVSAVVTLLKGGLSQQIHISLHKAQRSSRSRGVHHQPSGKSKSLVWSFGLNNPSTQARSHPQPTISTSAKTRSAVMPPRSRRQNSVVNSHPDTESNAQNRAEGEMQQNNGGNMGGGGIPEGNPGGNPGGQPPLTLIYELIQSLQQNQGELAESIRQLKESSNNREAHGGNGRNHEERDHHDERDSNNKNDAPFVTMSDVADLLKQERERPPKEPRHFGSAVEHISKFLDSMGPFAGNGGLCLREFSKSLVDRAYTWYAMLPEGSIRDWEDMVESFCSKYFHVEEKITLFNLHSTKQLPGEDLLKYIHRFRDISLDCHVKYEESELVEVCIDNMLPEFRAHLENLDISQFAPLLQKARKTALSVKPHSEKAKEKKSQHQALTVSTTAAPTGNKRKRPIEKVFEEPPPLPFTVEEMMVIFDKWVKDEVIKLPQINKPPTEEEKRDPKFCRYHRYVHHPTADCRSLRWELNRKIQDGTLQLSPEQQRVHKNPFPNHRKDQGKAVVSVVIRGSTSDMEVDESAVADTTLTPAAAIIAIAADSGATCFTAEAHASRAFLETTNAVTFTDEDMEVQYPDHRRPLYVSAVNQRSNIPQHKIQGAPIEVTGFGGAAEYTMGHIHVLKGRLNGKPIRIAANPSPFDQTEAHFIEAALYDELSTEEPPIIKPSGTPLPDWEDIRNDPDVDLREVLERKKKRKERMAEEENAPRCVRVQMPDGRIVYHEKEEAKLEKSAAENSKITPKEDLEVINLSHDPGIDKPVSISTSLSAVERACLINLLKEYQDVFAWKYDEMPGIDPGLVAHSLNVEPGTKPVVQPARTFHTEVEAQITQEVKKLLAAGFIKPIQHPRWLSNIVPVKKKNGQISAMFSFMDGFSGYNQIRMSPRDAEKTAFRTPIGNFYYTVMPFGLKNAGATYQRTMTAMFHDMIHQEIEDYVDDIVVKSKKREDHVEVLRKVFERCRLYKLKMNPLKCAFGVSAGKFLGFLVHNRGIDVDPAKASAIATMKPPNVSQRIKEFPGKIICQEAFERIQAIMTKLPTVCAPVAGKPLRLYLASNSQAIGALVAQENDDGVEQPVYYVSRGLKDTETRYSVAERACLALVYASQRLRHYFLAHKIQLMTKSHPIRSLLHRPVLSGRLAQWLLQLSQYEISTETPTAIKSQAIADLLAQFPGEDGSVISQEVPGEVGEALLIGMADSTWTLKFDGSSTSMSSGAGIVLIREDGETIAKSFKLDFPCSNNASEYEAYITGLAIAHGMGIKHLKVIGDSNLIICQAKGEFSLKEPSLAPYRALAQRRAGSLGSQVAFEGPTADVTINKRSTPITELLREEYEERDPDKEDWRTPSEEQAYVSKGCGRPKSVEGFCTNLWRPLSQTTWRDSSKTPTLRLFLARDEQGSSRLAETLPNLPTSTRKRTEGILPRTGKEAARIKKLSTRYFVESGILFRKGFHGDPLRCLSLSESQTVMKEAHSGECGEHQGKKRLYQLLLTLGYYWPTMKRDTADFVKACHTCQMQANLIHTHPTNLQNMATPWPFHTWGLDLIGPINPPSGGYIWILAATEYFTKWVEAIPLRKATGAAVANFIREHIITRFGIPHKIISDNGTPFVNKDVREVLGALPDQAPAGWNSHLADVLWAYRGSPKTATGFTPFSLVYGTDVISPPELLVPSPRILQGTELEADVEMCAEARVADLESLDEARELALARSLRYHQKLANAYGKTVHTRIFSQGQMVLKTADHVRRGLPSPSKFTPNWEGPYVIREAHDSGYYRLSKADGTILADPINGKWLKEYYS</sequence>
<dbReference type="SUPFAM" id="SSF56672">
    <property type="entry name" value="DNA/RNA polymerases"/>
    <property type="match status" value="1"/>
</dbReference>
<dbReference type="Gene3D" id="3.10.20.370">
    <property type="match status" value="1"/>
</dbReference>
<dbReference type="InterPro" id="IPR043502">
    <property type="entry name" value="DNA/RNA_pol_sf"/>
</dbReference>
<dbReference type="Pfam" id="PF13966">
    <property type="entry name" value="zf-RVT"/>
    <property type="match status" value="1"/>
</dbReference>
<feature type="compositionally biased region" description="Gly residues" evidence="7">
    <location>
        <begin position="768"/>
        <end position="785"/>
    </location>
</feature>
<gene>
    <name evidence="9" type="ORF">FSB_LOCUS9195</name>
</gene>
<dbReference type="CDD" id="cd09274">
    <property type="entry name" value="RNase_HI_RT_Ty3"/>
    <property type="match status" value="1"/>
</dbReference>
<keyword evidence="3" id="KW-0540">Nuclease</keyword>
<dbReference type="CDD" id="cd06222">
    <property type="entry name" value="RNase_H_like"/>
    <property type="match status" value="1"/>
</dbReference>
<dbReference type="Pfam" id="PF03732">
    <property type="entry name" value="Retrotrans_gag"/>
    <property type="match status" value="1"/>
</dbReference>
<feature type="compositionally biased region" description="Basic and acidic residues" evidence="7">
    <location>
        <begin position="816"/>
        <end position="844"/>
    </location>
</feature>
<name>A0A2N9F2F8_FAGSY</name>
<dbReference type="Pfam" id="PF17921">
    <property type="entry name" value="Integrase_H2C2"/>
    <property type="match status" value="1"/>
</dbReference>
<dbReference type="PANTHER" id="PTHR48475">
    <property type="entry name" value="RIBONUCLEASE H"/>
    <property type="match status" value="1"/>
</dbReference>
<evidence type="ECO:0000256" key="5">
    <source>
        <dbReference type="ARBA" id="ARBA00022801"/>
    </source>
</evidence>
<dbReference type="InterPro" id="IPR043128">
    <property type="entry name" value="Rev_trsase/Diguanyl_cyclase"/>
</dbReference>
<evidence type="ECO:0000313" key="9">
    <source>
        <dbReference type="EMBL" id="SPC81313.1"/>
    </source>
</evidence>
<keyword evidence="1" id="KW-0808">Transferase</keyword>
<dbReference type="GO" id="GO:0003676">
    <property type="term" value="F:nucleic acid binding"/>
    <property type="evidence" value="ECO:0007669"/>
    <property type="project" value="InterPro"/>
</dbReference>
<protein>
    <recommendedName>
        <fullName evidence="8">Integrase catalytic domain-containing protein</fullName>
    </recommendedName>
</protein>
<accession>A0A2N9F2F8</accession>
<dbReference type="InterPro" id="IPR044730">
    <property type="entry name" value="RNase_H-like_dom_plant"/>
</dbReference>
<dbReference type="PANTHER" id="PTHR48475:SF1">
    <property type="entry name" value="RNASE H TYPE-1 DOMAIN-CONTAINING PROTEIN"/>
    <property type="match status" value="1"/>
</dbReference>
<dbReference type="InterPro" id="IPR012337">
    <property type="entry name" value="RNaseH-like_sf"/>
</dbReference>
<organism evidence="9">
    <name type="scientific">Fagus sylvatica</name>
    <name type="common">Beechnut</name>
    <dbReference type="NCBI Taxonomy" id="28930"/>
    <lineage>
        <taxon>Eukaryota</taxon>
        <taxon>Viridiplantae</taxon>
        <taxon>Streptophyta</taxon>
        <taxon>Embryophyta</taxon>
        <taxon>Tracheophyta</taxon>
        <taxon>Spermatophyta</taxon>
        <taxon>Magnoliopsida</taxon>
        <taxon>eudicotyledons</taxon>
        <taxon>Gunneridae</taxon>
        <taxon>Pentapetalae</taxon>
        <taxon>rosids</taxon>
        <taxon>fabids</taxon>
        <taxon>Fagales</taxon>
        <taxon>Fagaceae</taxon>
        <taxon>Fagus</taxon>
    </lineage>
</organism>
<keyword evidence="2" id="KW-0548">Nucleotidyltransferase</keyword>
<dbReference type="EMBL" id="OIVN01000506">
    <property type="protein sequence ID" value="SPC81313.1"/>
    <property type="molecule type" value="Genomic_DNA"/>
</dbReference>
<dbReference type="CDD" id="cd09279">
    <property type="entry name" value="RNase_HI_like"/>
    <property type="match status" value="1"/>
</dbReference>
<dbReference type="GO" id="GO:0004523">
    <property type="term" value="F:RNA-DNA hybrid ribonuclease activity"/>
    <property type="evidence" value="ECO:0007669"/>
    <property type="project" value="InterPro"/>
</dbReference>
<dbReference type="Gene3D" id="1.10.340.70">
    <property type="match status" value="1"/>
</dbReference>
<evidence type="ECO:0000259" key="8">
    <source>
        <dbReference type="PROSITE" id="PS50994"/>
    </source>
</evidence>
<proteinExistence type="predicted"/>
<dbReference type="Pfam" id="PF00665">
    <property type="entry name" value="rve"/>
    <property type="match status" value="1"/>
</dbReference>
<evidence type="ECO:0000256" key="4">
    <source>
        <dbReference type="ARBA" id="ARBA00022759"/>
    </source>
</evidence>
<dbReference type="InterPro" id="IPR041373">
    <property type="entry name" value="RT_RNaseH"/>
</dbReference>
<dbReference type="InterPro" id="IPR000477">
    <property type="entry name" value="RT_dom"/>
</dbReference>
<dbReference type="Pfam" id="PF00078">
    <property type="entry name" value="RVT_1"/>
    <property type="match status" value="1"/>
</dbReference>
<dbReference type="InterPro" id="IPR041588">
    <property type="entry name" value="Integrase_H2C2"/>
</dbReference>
<feature type="domain" description="Integrase catalytic" evidence="8">
    <location>
        <begin position="2175"/>
        <end position="2260"/>
    </location>
</feature>
<dbReference type="GO" id="GO:0003964">
    <property type="term" value="F:RNA-directed DNA polymerase activity"/>
    <property type="evidence" value="ECO:0007669"/>
    <property type="project" value="UniProtKB-KW"/>
</dbReference>
<evidence type="ECO:0000256" key="3">
    <source>
        <dbReference type="ARBA" id="ARBA00022722"/>
    </source>
</evidence>
<dbReference type="GO" id="GO:0015074">
    <property type="term" value="P:DNA integration"/>
    <property type="evidence" value="ECO:0007669"/>
    <property type="project" value="InterPro"/>
</dbReference>
<evidence type="ECO:0000256" key="2">
    <source>
        <dbReference type="ARBA" id="ARBA00022695"/>
    </source>
</evidence>
<feature type="compositionally biased region" description="Basic residues" evidence="7">
    <location>
        <begin position="679"/>
        <end position="691"/>
    </location>
</feature>
<evidence type="ECO:0000256" key="6">
    <source>
        <dbReference type="ARBA" id="ARBA00022918"/>
    </source>
</evidence>
<dbReference type="CDD" id="cd01647">
    <property type="entry name" value="RT_LTR"/>
    <property type="match status" value="1"/>
</dbReference>
<dbReference type="InterPro" id="IPR026960">
    <property type="entry name" value="RVT-Znf"/>
</dbReference>
<keyword evidence="4" id="KW-0255">Endonuclease</keyword>
<evidence type="ECO:0000256" key="7">
    <source>
        <dbReference type="SAM" id="MobiDB-lite"/>
    </source>
</evidence>
<dbReference type="PROSITE" id="PS50994">
    <property type="entry name" value="INTEGRASE"/>
    <property type="match status" value="1"/>
</dbReference>
<dbReference type="InterPro" id="IPR002156">
    <property type="entry name" value="RNaseH_domain"/>
</dbReference>
<dbReference type="SUPFAM" id="SSF53098">
    <property type="entry name" value="Ribonuclease H-like"/>
    <property type="match status" value="2"/>
</dbReference>
<dbReference type="InterPro" id="IPR005162">
    <property type="entry name" value="Retrotrans_gag_dom"/>
</dbReference>
<dbReference type="InterPro" id="IPR001584">
    <property type="entry name" value="Integrase_cat-core"/>
</dbReference>